<keyword evidence="10" id="KW-0443">Lipid metabolism</keyword>
<dbReference type="FunFam" id="1.20.140.10:FF:000015">
    <property type="entry name" value="Acyl-coenzyme A oxidase"/>
    <property type="match status" value="1"/>
</dbReference>
<dbReference type="EMBL" id="BEXD01001480">
    <property type="protein sequence ID" value="GBB94312.1"/>
    <property type="molecule type" value="Genomic_DNA"/>
</dbReference>
<organism evidence="18 19">
    <name type="scientific">Rhizophagus clarus</name>
    <dbReference type="NCBI Taxonomy" id="94130"/>
    <lineage>
        <taxon>Eukaryota</taxon>
        <taxon>Fungi</taxon>
        <taxon>Fungi incertae sedis</taxon>
        <taxon>Mucoromycota</taxon>
        <taxon>Glomeromycotina</taxon>
        <taxon>Glomeromycetes</taxon>
        <taxon>Glomerales</taxon>
        <taxon>Glomeraceae</taxon>
        <taxon>Rhizophagus</taxon>
    </lineage>
</organism>
<comment type="caution">
    <text evidence="18">The sequence shown here is derived from an EMBL/GenBank/DDBJ whole genome shotgun (WGS) entry which is preliminary data.</text>
</comment>
<gene>
    <name evidence="18" type="ORF">RclHR1_02330010</name>
</gene>
<evidence type="ECO:0000256" key="9">
    <source>
        <dbReference type="ARBA" id="ARBA00023002"/>
    </source>
</evidence>
<dbReference type="InterPro" id="IPR009100">
    <property type="entry name" value="AcylCoA_DH/oxidase_NM_dom_sf"/>
</dbReference>
<protein>
    <recommendedName>
        <fullName evidence="12">Acyl-coenzyme A oxidase</fullName>
    </recommendedName>
</protein>
<dbReference type="GO" id="GO:0003997">
    <property type="term" value="F:acyl-CoA oxidase activity"/>
    <property type="evidence" value="ECO:0007669"/>
    <property type="project" value="UniProtKB-EC"/>
</dbReference>
<evidence type="ECO:0000256" key="4">
    <source>
        <dbReference type="ARBA" id="ARBA00004846"/>
    </source>
</evidence>
<dbReference type="SUPFAM" id="SSF47203">
    <property type="entry name" value="Acyl-CoA dehydrogenase C-terminal domain-like"/>
    <property type="match status" value="2"/>
</dbReference>
<dbReference type="Pfam" id="PF01756">
    <property type="entry name" value="ACOX"/>
    <property type="match status" value="1"/>
</dbReference>
<dbReference type="Gene3D" id="1.20.140.10">
    <property type="entry name" value="Butyryl-CoA Dehydrogenase, subunit A, domain 3"/>
    <property type="match status" value="2"/>
</dbReference>
<evidence type="ECO:0000256" key="11">
    <source>
        <dbReference type="ARBA" id="ARBA00023140"/>
    </source>
</evidence>
<evidence type="ECO:0000256" key="7">
    <source>
        <dbReference type="ARBA" id="ARBA00022827"/>
    </source>
</evidence>
<evidence type="ECO:0000256" key="1">
    <source>
        <dbReference type="ARBA" id="ARBA00001201"/>
    </source>
</evidence>
<keyword evidence="11" id="KW-0576">Peroxisome</keyword>
<evidence type="ECO:0000256" key="14">
    <source>
        <dbReference type="PIRSR" id="PIRSR000168-2"/>
    </source>
</evidence>
<dbReference type="InterPro" id="IPR029320">
    <property type="entry name" value="Acyl-CoA_ox_N"/>
</dbReference>
<evidence type="ECO:0000256" key="13">
    <source>
        <dbReference type="PIRSR" id="PIRSR000168-1"/>
    </source>
</evidence>
<keyword evidence="9" id="KW-0560">Oxidoreductase</keyword>
<evidence type="ECO:0000313" key="19">
    <source>
        <dbReference type="Proteomes" id="UP000247702"/>
    </source>
</evidence>
<dbReference type="Gene3D" id="2.40.110.10">
    <property type="entry name" value="Butyryl-CoA Dehydrogenase, subunit A, domain 2"/>
    <property type="match status" value="1"/>
</dbReference>
<sequence length="687" mass="78599">MNAHEGLSHKKMSLVNPDLSKERSSVSFPIEEFTYFIFGGPEETKKKRWLISLVDVNKEPVFANKDIYFISRDKYYVRTLEKMKKLIQVKKQYNIDGDDWIFLLLSTGEPMHPILHDVLFIPTLEGQMSREQSEKWLPLAKDYAIFGCYAQTELGHGSNVRRLETIATYIHETDEFDIHSPTLTSTKWWPGGLARTSTHAAVLARLIIDGKDYGVHSFVVQLRGENHKPLPGIDIGDIGPKFGFNNVDNGFLRFTHVRIPRDQMCMKFSKVSRDGKYSTSSNAKVVYGTLVIGRIYMIERASFSLAKALCIAIRYSLVRKQGNDTNDNPNETMVLDYQFLQYRLFNGLSIVYTFIFVGKWMRDLYDVNEKKIREGDVNIMADIHSISSGLKALCTDLTMGVLNDIILACGGHGYSRFSGIPSILDNYAQNPIVEGDNTILHLQTGRYLIKVFENAKNGRPTPSTLSYLKGYSRILSERSRAITWEELTDPNEQIKALTHYHTRLLAKLISNLEETSKTHLQGYEGAKSDYMIDIINVSKAYCYTIIITSANEGLESIKSTYSNIYPILRVLINLFFSNFIIKYSGEFLLDNYFNSNQIKIFEFGIKNCLERIRPDAIGLVDAWEFSDNMLNSALGRYDGNVYEALYNWAKLEPLNLAQERGEYVGYNEVLKDIYDREYLKGINKSKL</sequence>
<keyword evidence="19" id="KW-1185">Reference proteome</keyword>
<dbReference type="GO" id="GO:0055088">
    <property type="term" value="P:lipid homeostasis"/>
    <property type="evidence" value="ECO:0007669"/>
    <property type="project" value="TreeGrafter"/>
</dbReference>
<dbReference type="InterPro" id="IPR036250">
    <property type="entry name" value="AcylCo_DH-like_C"/>
</dbReference>
<dbReference type="FunFam" id="1.20.140.10:FF:000007">
    <property type="entry name" value="Acyl-coenzyme A oxidase"/>
    <property type="match status" value="1"/>
</dbReference>
<evidence type="ECO:0000256" key="5">
    <source>
        <dbReference type="ARBA" id="ARBA00006288"/>
    </source>
</evidence>
<evidence type="ECO:0000259" key="17">
    <source>
        <dbReference type="Pfam" id="PF22924"/>
    </source>
</evidence>
<keyword evidence="8" id="KW-0276">Fatty acid metabolism</keyword>
<dbReference type="InterPro" id="IPR055060">
    <property type="entry name" value="ACOX_C_alpha1"/>
</dbReference>
<comment type="cofactor">
    <cofactor evidence="2">
        <name>FAD</name>
        <dbReference type="ChEBI" id="CHEBI:57692"/>
    </cofactor>
</comment>
<dbReference type="GO" id="GO:0033540">
    <property type="term" value="P:fatty acid beta-oxidation using acyl-CoA oxidase"/>
    <property type="evidence" value="ECO:0007669"/>
    <property type="project" value="UniProtKB-UniPathway"/>
</dbReference>
<keyword evidence="7 12" id="KW-0274">FAD</keyword>
<dbReference type="InterPro" id="IPR002655">
    <property type="entry name" value="Acyl-CoA_oxidase_C"/>
</dbReference>
<evidence type="ECO:0000256" key="6">
    <source>
        <dbReference type="ARBA" id="ARBA00022630"/>
    </source>
</evidence>
<feature type="domain" description="Acyl-coenzyme A oxidase N-terminal" evidence="16">
    <location>
        <begin position="30"/>
        <end position="146"/>
    </location>
</feature>
<evidence type="ECO:0000256" key="12">
    <source>
        <dbReference type="PIRNR" id="PIRNR000168"/>
    </source>
</evidence>
<dbReference type="FunFam" id="2.40.110.10:FF:000003">
    <property type="entry name" value="Acyl-coenzyme A oxidase"/>
    <property type="match status" value="1"/>
</dbReference>
<dbReference type="Proteomes" id="UP000247702">
    <property type="component" value="Unassembled WGS sequence"/>
</dbReference>
<evidence type="ECO:0000256" key="3">
    <source>
        <dbReference type="ARBA" id="ARBA00004275"/>
    </source>
</evidence>
<name>A0A2Z6R0H8_9GLOM</name>
<feature type="binding site" evidence="14">
    <location>
        <position position="152"/>
    </location>
    <ligand>
        <name>FAD</name>
        <dbReference type="ChEBI" id="CHEBI:57692"/>
    </ligand>
</feature>
<feature type="domain" description="Acyl-CoA oxidase C-alpha1" evidence="17">
    <location>
        <begin position="287"/>
        <end position="449"/>
    </location>
</feature>
<dbReference type="GO" id="GO:0005504">
    <property type="term" value="F:fatty acid binding"/>
    <property type="evidence" value="ECO:0007669"/>
    <property type="project" value="TreeGrafter"/>
</dbReference>
<dbReference type="Pfam" id="PF14749">
    <property type="entry name" value="Acyl-CoA_ox_N"/>
    <property type="match status" value="1"/>
</dbReference>
<dbReference type="PANTHER" id="PTHR10909:SF250">
    <property type="entry name" value="PEROXISOMAL ACYL-COENZYME A OXIDASE 1"/>
    <property type="match status" value="1"/>
</dbReference>
<dbReference type="PIRSF" id="PIRSF000168">
    <property type="entry name" value="Acyl-CoA_oxidase"/>
    <property type="match status" value="1"/>
</dbReference>
<proteinExistence type="inferred from homology"/>
<dbReference type="Pfam" id="PF22924">
    <property type="entry name" value="ACOX_C_alpha1"/>
    <property type="match status" value="1"/>
</dbReference>
<evidence type="ECO:0000256" key="8">
    <source>
        <dbReference type="ARBA" id="ARBA00022832"/>
    </source>
</evidence>
<dbReference type="Gene3D" id="1.10.540.10">
    <property type="entry name" value="Acyl-CoA dehydrogenase/oxidase, N-terminal domain"/>
    <property type="match status" value="1"/>
</dbReference>
<evidence type="ECO:0000256" key="2">
    <source>
        <dbReference type="ARBA" id="ARBA00001974"/>
    </source>
</evidence>
<dbReference type="GO" id="GO:0071949">
    <property type="term" value="F:FAD binding"/>
    <property type="evidence" value="ECO:0007669"/>
    <property type="project" value="InterPro"/>
</dbReference>
<dbReference type="STRING" id="94130.A0A2Z6R0H8"/>
<accession>A0A2Z6R0H8</accession>
<feature type="active site" description="Proton acceptor" evidence="13">
    <location>
        <position position="434"/>
    </location>
</feature>
<comment type="catalytic activity">
    <reaction evidence="1">
        <text>a 2,3-saturated acyl-CoA + O2 = a (2E)-enoyl-CoA + H2O2</text>
        <dbReference type="Rhea" id="RHEA:38959"/>
        <dbReference type="ChEBI" id="CHEBI:15379"/>
        <dbReference type="ChEBI" id="CHEBI:16240"/>
        <dbReference type="ChEBI" id="CHEBI:58856"/>
        <dbReference type="ChEBI" id="CHEBI:65111"/>
        <dbReference type="EC" id="1.3.3.6"/>
    </reaction>
</comment>
<dbReference type="AlphaFoldDB" id="A0A2Z6R0H8"/>
<dbReference type="InterPro" id="IPR046373">
    <property type="entry name" value="Acyl-CoA_Oxase/DH_mid-dom_sf"/>
</dbReference>
<evidence type="ECO:0000259" key="16">
    <source>
        <dbReference type="Pfam" id="PF14749"/>
    </source>
</evidence>
<comment type="subcellular location">
    <subcellularLocation>
        <location evidence="3">Peroxisome</location>
    </subcellularLocation>
</comment>
<dbReference type="PANTHER" id="PTHR10909">
    <property type="entry name" value="ELECTRON TRANSPORT OXIDOREDUCTASE"/>
    <property type="match status" value="1"/>
</dbReference>
<dbReference type="InterPro" id="IPR037069">
    <property type="entry name" value="AcylCoA_DH/ox_N_sf"/>
</dbReference>
<keyword evidence="6 12" id="KW-0285">Flavoprotein</keyword>
<reference evidence="18 19" key="1">
    <citation type="submission" date="2017-11" db="EMBL/GenBank/DDBJ databases">
        <title>The genome of Rhizophagus clarus HR1 reveals common genetic basis of auxotrophy among arbuscular mycorrhizal fungi.</title>
        <authorList>
            <person name="Kobayashi Y."/>
        </authorList>
    </citation>
    <scope>NUCLEOTIDE SEQUENCE [LARGE SCALE GENOMIC DNA]</scope>
    <source>
        <strain evidence="18 19">HR1</strain>
    </source>
</reference>
<evidence type="ECO:0000256" key="10">
    <source>
        <dbReference type="ARBA" id="ARBA00023098"/>
    </source>
</evidence>
<dbReference type="InterPro" id="IPR012258">
    <property type="entry name" value="Acyl-CoA_oxidase"/>
</dbReference>
<feature type="domain" description="Acyl-CoA oxidase C-terminal" evidence="15">
    <location>
        <begin position="489"/>
        <end position="660"/>
    </location>
</feature>
<comment type="pathway">
    <text evidence="4">Lipid metabolism; peroxisomal fatty acid beta-oxidation.</text>
</comment>
<dbReference type="SUPFAM" id="SSF56645">
    <property type="entry name" value="Acyl-CoA dehydrogenase NM domain-like"/>
    <property type="match status" value="1"/>
</dbReference>
<evidence type="ECO:0000313" key="18">
    <source>
        <dbReference type="EMBL" id="GBB94312.1"/>
    </source>
</evidence>
<dbReference type="UniPathway" id="UPA00661"/>
<dbReference type="GO" id="GO:0005777">
    <property type="term" value="C:peroxisome"/>
    <property type="evidence" value="ECO:0007669"/>
    <property type="project" value="UniProtKB-SubCell"/>
</dbReference>
<feature type="binding site" evidence="14">
    <location>
        <position position="191"/>
    </location>
    <ligand>
        <name>FAD</name>
        <dbReference type="ChEBI" id="CHEBI:57692"/>
    </ligand>
</feature>
<evidence type="ECO:0000259" key="15">
    <source>
        <dbReference type="Pfam" id="PF01756"/>
    </source>
</evidence>
<comment type="similarity">
    <text evidence="5 12">Belongs to the acyl-CoA oxidase family.</text>
</comment>